<dbReference type="Pfam" id="PF00067">
    <property type="entry name" value="p450"/>
    <property type="match status" value="1"/>
</dbReference>
<comment type="similarity">
    <text evidence="1">Belongs to the cytochrome P450 family.</text>
</comment>
<keyword evidence="3" id="KW-1185">Reference proteome</keyword>
<protein>
    <submittedName>
        <fullName evidence="2">Cytochrome P450</fullName>
    </submittedName>
</protein>
<dbReference type="InterPro" id="IPR001128">
    <property type="entry name" value="Cyt_P450"/>
</dbReference>
<dbReference type="Gene3D" id="1.10.630.10">
    <property type="entry name" value="Cytochrome P450"/>
    <property type="match status" value="1"/>
</dbReference>
<dbReference type="CDD" id="cd11033">
    <property type="entry name" value="CYP142-like"/>
    <property type="match status" value="1"/>
</dbReference>
<dbReference type="PANTHER" id="PTHR46696">
    <property type="entry name" value="P450, PUTATIVE (EUROFUNG)-RELATED"/>
    <property type="match status" value="1"/>
</dbReference>
<dbReference type="PANTHER" id="PTHR46696:SF4">
    <property type="entry name" value="BIOTIN BIOSYNTHESIS CYTOCHROME P450"/>
    <property type="match status" value="1"/>
</dbReference>
<dbReference type="SUPFAM" id="SSF48264">
    <property type="entry name" value="Cytochrome P450"/>
    <property type="match status" value="1"/>
</dbReference>
<evidence type="ECO:0000313" key="2">
    <source>
        <dbReference type="EMBL" id="MCD2195973.1"/>
    </source>
</evidence>
<dbReference type="InterPro" id="IPR036396">
    <property type="entry name" value="Cyt_P450_sf"/>
</dbReference>
<reference evidence="2 3" key="1">
    <citation type="submission" date="2021-11" db="EMBL/GenBank/DDBJ databases">
        <title>Draft genome sequence of Actinomycetospora sp. SF1 isolated from the rhizosphere soil.</title>
        <authorList>
            <person name="Duangmal K."/>
            <person name="Chantavorakit T."/>
        </authorList>
    </citation>
    <scope>NUCLEOTIDE SEQUENCE [LARGE SCALE GENOMIC DNA]</scope>
    <source>
        <strain evidence="2 3">TBRC 5722</strain>
    </source>
</reference>
<evidence type="ECO:0000256" key="1">
    <source>
        <dbReference type="ARBA" id="ARBA00010617"/>
    </source>
</evidence>
<comment type="caution">
    <text evidence="2">The sequence shown here is derived from an EMBL/GenBank/DDBJ whole genome shotgun (WGS) entry which is preliminary data.</text>
</comment>
<dbReference type="InterPro" id="IPR002397">
    <property type="entry name" value="Cyt_P450_B"/>
</dbReference>
<sequence>MTSTAPLDLGNREFWNAPWAERYAGFAALRATEGLPAYAEPEFPGFEPGPGFRVITRHADVEEVSRNPDRFCSGNGAVSILDLPAEAHEFFGSLISMDAPRHTKIRRIAAGAFTPKRITGLVDDVERIAGEVLDRARATAAAHGGEFDLVTEIAAPLPLLLICDMMGIPESRRDDVFTWSNMILAGDDPEYVSENPLQDYLTAGAGLSGLMTELAAAAEANPRDDVLSALVHGEVDGERLSHQEIASFFILLCVAGNETTRNAVTHGVWGLHQDPAAKQAWIDDIEGVTPTAVDEIVRWASPINWMRRTVVADTTVGDVPVGAGEKLLLVYGSANRDDAVFTDPDRLDLRRSPNPHHGFGAHGPHFCLGAHLARREAGVMFRRLLTGMGDLEVVGEPDRLSSIFVNGIKHLPVRLPSAA</sequence>
<dbReference type="Proteomes" id="UP001199469">
    <property type="component" value="Unassembled WGS sequence"/>
</dbReference>
<dbReference type="PRINTS" id="PR00359">
    <property type="entry name" value="BP450"/>
</dbReference>
<dbReference type="EMBL" id="JAJNDB010000005">
    <property type="protein sequence ID" value="MCD2195973.1"/>
    <property type="molecule type" value="Genomic_DNA"/>
</dbReference>
<organism evidence="2 3">
    <name type="scientific">Actinomycetospora endophytica</name>
    <dbReference type="NCBI Taxonomy" id="2291215"/>
    <lineage>
        <taxon>Bacteria</taxon>
        <taxon>Bacillati</taxon>
        <taxon>Actinomycetota</taxon>
        <taxon>Actinomycetes</taxon>
        <taxon>Pseudonocardiales</taxon>
        <taxon>Pseudonocardiaceae</taxon>
        <taxon>Actinomycetospora</taxon>
    </lineage>
</organism>
<gene>
    <name evidence="2" type="ORF">LQ327_21620</name>
</gene>
<name>A0ABS8PDB1_9PSEU</name>
<proteinExistence type="inferred from homology"/>
<dbReference type="RefSeq" id="WP_230737832.1">
    <property type="nucleotide sequence ID" value="NZ_JAJNDB010000005.1"/>
</dbReference>
<evidence type="ECO:0000313" key="3">
    <source>
        <dbReference type="Proteomes" id="UP001199469"/>
    </source>
</evidence>
<accession>A0ABS8PDB1</accession>